<dbReference type="Proteomes" id="UP000233786">
    <property type="component" value="Unassembled WGS sequence"/>
</dbReference>
<dbReference type="OrthoDB" id="5187629at2"/>
<feature type="transmembrane region" description="Helical" evidence="2">
    <location>
        <begin position="140"/>
        <end position="158"/>
    </location>
</feature>
<feature type="compositionally biased region" description="Low complexity" evidence="1">
    <location>
        <begin position="307"/>
        <end position="330"/>
    </location>
</feature>
<feature type="transmembrane region" description="Helical" evidence="2">
    <location>
        <begin position="165"/>
        <end position="186"/>
    </location>
</feature>
<organism evidence="4 5">
    <name type="scientific">Saccharopolyspora spinosa</name>
    <dbReference type="NCBI Taxonomy" id="60894"/>
    <lineage>
        <taxon>Bacteria</taxon>
        <taxon>Bacillati</taxon>
        <taxon>Actinomycetota</taxon>
        <taxon>Actinomycetes</taxon>
        <taxon>Pseudonocardiales</taxon>
        <taxon>Pseudonocardiaceae</taxon>
        <taxon>Saccharopolyspora</taxon>
    </lineage>
</organism>
<name>A0A2N3XTR0_SACSN</name>
<keyword evidence="3" id="KW-0732">Signal</keyword>
<proteinExistence type="predicted"/>
<comment type="caution">
    <text evidence="4">The sequence shown here is derived from an EMBL/GenBank/DDBJ whole genome shotgun (WGS) entry which is preliminary data.</text>
</comment>
<dbReference type="STRING" id="994479.GCA_000194155_04364"/>
<feature type="signal peptide" evidence="3">
    <location>
        <begin position="1"/>
        <end position="19"/>
    </location>
</feature>
<keyword evidence="5" id="KW-1185">Reference proteome</keyword>
<protein>
    <recommendedName>
        <fullName evidence="6">Magnesium transporter NIPA</fullName>
    </recommendedName>
</protein>
<feature type="transmembrane region" description="Helical" evidence="2">
    <location>
        <begin position="198"/>
        <end position="216"/>
    </location>
</feature>
<feature type="transmembrane region" description="Helical" evidence="2">
    <location>
        <begin position="228"/>
        <end position="249"/>
    </location>
</feature>
<keyword evidence="2" id="KW-0472">Membrane</keyword>
<accession>A0A2N3XTR0</accession>
<feature type="transmembrane region" description="Helical" evidence="2">
    <location>
        <begin position="62"/>
        <end position="92"/>
    </location>
</feature>
<dbReference type="RefSeq" id="WP_101376388.1">
    <property type="nucleotide sequence ID" value="NZ_CP061007.1"/>
</dbReference>
<feature type="chain" id="PRO_5039516484" description="Magnesium transporter NIPA" evidence="3">
    <location>
        <begin position="20"/>
        <end position="346"/>
    </location>
</feature>
<gene>
    <name evidence="4" type="ORF">A8926_1656</name>
</gene>
<keyword evidence="2" id="KW-1133">Transmembrane helix</keyword>
<evidence type="ECO:0000256" key="1">
    <source>
        <dbReference type="SAM" id="MobiDB-lite"/>
    </source>
</evidence>
<evidence type="ECO:0000313" key="5">
    <source>
        <dbReference type="Proteomes" id="UP000233786"/>
    </source>
</evidence>
<evidence type="ECO:0000313" key="4">
    <source>
        <dbReference type="EMBL" id="PKW14073.1"/>
    </source>
</evidence>
<keyword evidence="2" id="KW-0812">Transmembrane</keyword>
<sequence>MTALAVLLAALGACGYAVGARLQHAAVHDTMDGGGLGLRSQAQLLRNPRWLGGLAALGSGTVLHACALGLAPLSVVQPVGVLALPITVLLNLRQQGIHARDLKPSVALSVVAATGGVGAFVFLAAGSATATPIAGGEQLLATQLVAGAILLLGVLALLTRSKARCVLFAAGCAVAYGYVSVLMRAVAQQLGTTELLDINPLPLLGIVVAMVVGGWLLQHGYASGPPDLVVACLTVIDPLVAVGLGIGLLGEADHVSTWTAVGEALCAVVACAGVFALARYHPDTQGHRVPAAAAATTVSSAVLPSATTVSSTAVPPTNTATSTTTGTGSSDLAGPSSTDRPDGSST</sequence>
<evidence type="ECO:0008006" key="6">
    <source>
        <dbReference type="Google" id="ProtNLM"/>
    </source>
</evidence>
<dbReference type="EMBL" id="PJNB01000001">
    <property type="protein sequence ID" value="PKW14073.1"/>
    <property type="molecule type" value="Genomic_DNA"/>
</dbReference>
<feature type="transmembrane region" description="Helical" evidence="2">
    <location>
        <begin position="255"/>
        <end position="278"/>
    </location>
</feature>
<evidence type="ECO:0000256" key="2">
    <source>
        <dbReference type="SAM" id="Phobius"/>
    </source>
</evidence>
<dbReference type="PANTHER" id="PTHR40761:SF1">
    <property type="entry name" value="CONSERVED INTEGRAL MEMBRANE ALANINE VALINE AND LEUCINE RICH PROTEIN-RELATED"/>
    <property type="match status" value="1"/>
</dbReference>
<dbReference type="AlphaFoldDB" id="A0A2N3XTR0"/>
<feature type="transmembrane region" description="Helical" evidence="2">
    <location>
        <begin position="104"/>
        <end position="128"/>
    </location>
</feature>
<reference evidence="4" key="1">
    <citation type="submission" date="2017-12" db="EMBL/GenBank/DDBJ databases">
        <title>Sequencing the genomes of 1000 Actinobacteria strains.</title>
        <authorList>
            <person name="Klenk H.-P."/>
        </authorList>
    </citation>
    <scope>NUCLEOTIDE SEQUENCE [LARGE SCALE GENOMIC DNA]</scope>
    <source>
        <strain evidence="4">DSM 44228</strain>
    </source>
</reference>
<feature type="region of interest" description="Disordered" evidence="1">
    <location>
        <begin position="307"/>
        <end position="346"/>
    </location>
</feature>
<evidence type="ECO:0000256" key="3">
    <source>
        <dbReference type="SAM" id="SignalP"/>
    </source>
</evidence>
<dbReference type="PANTHER" id="PTHR40761">
    <property type="entry name" value="CONSERVED INTEGRAL MEMBRANE ALANINE VALINE AND LEUCINE RICH PROTEIN-RELATED"/>
    <property type="match status" value="1"/>
</dbReference>